<organism evidence="1 2">
    <name type="scientific">Dreissena polymorpha</name>
    <name type="common">Zebra mussel</name>
    <name type="synonym">Mytilus polymorpha</name>
    <dbReference type="NCBI Taxonomy" id="45954"/>
    <lineage>
        <taxon>Eukaryota</taxon>
        <taxon>Metazoa</taxon>
        <taxon>Spiralia</taxon>
        <taxon>Lophotrochozoa</taxon>
        <taxon>Mollusca</taxon>
        <taxon>Bivalvia</taxon>
        <taxon>Autobranchia</taxon>
        <taxon>Heteroconchia</taxon>
        <taxon>Euheterodonta</taxon>
        <taxon>Imparidentia</taxon>
        <taxon>Neoheterodontei</taxon>
        <taxon>Myida</taxon>
        <taxon>Dreissenoidea</taxon>
        <taxon>Dreissenidae</taxon>
        <taxon>Dreissena</taxon>
    </lineage>
</organism>
<protein>
    <submittedName>
        <fullName evidence="1">Uncharacterized protein</fullName>
    </submittedName>
</protein>
<evidence type="ECO:0000313" key="1">
    <source>
        <dbReference type="EMBL" id="KAH3888257.1"/>
    </source>
</evidence>
<gene>
    <name evidence="1" type="ORF">DPMN_012289</name>
</gene>
<dbReference type="Proteomes" id="UP000828390">
    <property type="component" value="Unassembled WGS sequence"/>
</dbReference>
<proteinExistence type="predicted"/>
<dbReference type="EMBL" id="JAIWYP010000001">
    <property type="protein sequence ID" value="KAH3888257.1"/>
    <property type="molecule type" value="Genomic_DNA"/>
</dbReference>
<reference evidence="1" key="2">
    <citation type="submission" date="2020-11" db="EMBL/GenBank/DDBJ databases">
        <authorList>
            <person name="McCartney M.A."/>
            <person name="Auch B."/>
            <person name="Kono T."/>
            <person name="Mallez S."/>
            <person name="Becker A."/>
            <person name="Gohl D.M."/>
            <person name="Silverstein K.A.T."/>
            <person name="Koren S."/>
            <person name="Bechman K.B."/>
            <person name="Herman A."/>
            <person name="Abrahante J.E."/>
            <person name="Garbe J."/>
        </authorList>
    </citation>
    <scope>NUCLEOTIDE SEQUENCE</scope>
    <source>
        <strain evidence="1">Duluth1</strain>
        <tissue evidence="1">Whole animal</tissue>
    </source>
</reference>
<dbReference type="AlphaFoldDB" id="A0A9D4S384"/>
<comment type="caution">
    <text evidence="1">The sequence shown here is derived from an EMBL/GenBank/DDBJ whole genome shotgun (WGS) entry which is preliminary data.</text>
</comment>
<keyword evidence="2" id="KW-1185">Reference proteome</keyword>
<name>A0A9D4S384_DREPO</name>
<evidence type="ECO:0000313" key="2">
    <source>
        <dbReference type="Proteomes" id="UP000828390"/>
    </source>
</evidence>
<accession>A0A9D4S384</accession>
<sequence length="63" mass="7274">MYLHFETPGWKSRIYCIEEVVHEVGALPWGVKLINVGQASLVERNCLQNENLVQTLLFLGRFL</sequence>
<reference evidence="1" key="1">
    <citation type="journal article" date="2019" name="bioRxiv">
        <title>The Genome of the Zebra Mussel, Dreissena polymorpha: A Resource for Invasive Species Research.</title>
        <authorList>
            <person name="McCartney M.A."/>
            <person name="Auch B."/>
            <person name="Kono T."/>
            <person name="Mallez S."/>
            <person name="Zhang Y."/>
            <person name="Obille A."/>
            <person name="Becker A."/>
            <person name="Abrahante J.E."/>
            <person name="Garbe J."/>
            <person name="Badalamenti J.P."/>
            <person name="Herman A."/>
            <person name="Mangelson H."/>
            <person name="Liachko I."/>
            <person name="Sullivan S."/>
            <person name="Sone E.D."/>
            <person name="Koren S."/>
            <person name="Silverstein K.A.T."/>
            <person name="Beckman K.B."/>
            <person name="Gohl D.M."/>
        </authorList>
    </citation>
    <scope>NUCLEOTIDE SEQUENCE</scope>
    <source>
        <strain evidence="1">Duluth1</strain>
        <tissue evidence="1">Whole animal</tissue>
    </source>
</reference>